<comment type="subunit">
    <text evidence="1">Component of the TIM23 complex.</text>
</comment>
<dbReference type="SMART" id="SM00577">
    <property type="entry name" value="CPDc"/>
    <property type="match status" value="1"/>
</dbReference>
<dbReference type="InterPro" id="IPR023214">
    <property type="entry name" value="HAD_sf"/>
</dbReference>
<evidence type="ECO:0000313" key="3">
    <source>
        <dbReference type="EMBL" id="GMH05206.1"/>
    </source>
</evidence>
<dbReference type="GO" id="GO:0015031">
    <property type="term" value="P:protein transport"/>
    <property type="evidence" value="ECO:0007669"/>
    <property type="project" value="UniProtKB-KW"/>
</dbReference>
<name>A0AAD3XI57_NEPGR</name>
<comment type="caution">
    <text evidence="3">The sequence shown here is derived from an EMBL/GenBank/DDBJ whole genome shotgun (WGS) entry which is preliminary data.</text>
</comment>
<dbReference type="Gene3D" id="3.40.50.1000">
    <property type="entry name" value="HAD superfamily/HAD-like"/>
    <property type="match status" value="1"/>
</dbReference>
<dbReference type="AlphaFoldDB" id="A0AAD3XI57"/>
<keyword evidence="4" id="KW-1185">Reference proteome</keyword>
<feature type="domain" description="FCP1 homology" evidence="2">
    <location>
        <begin position="1"/>
        <end position="121"/>
    </location>
</feature>
<proteinExistence type="inferred from homology"/>
<accession>A0AAD3XI57</accession>
<dbReference type="EMBL" id="BSYO01000005">
    <property type="protein sequence ID" value="GMH05206.1"/>
    <property type="molecule type" value="Genomic_DNA"/>
</dbReference>
<comment type="subcellular location">
    <subcellularLocation>
        <location evidence="1">Mitochondrion inner membrane</location>
        <topology evidence="1">Single-pass membrane protein</topology>
    </subcellularLocation>
</comment>
<keyword evidence="1" id="KW-0653">Protein transport</keyword>
<keyword evidence="1" id="KW-0811">Translocation</keyword>
<keyword evidence="1" id="KW-0809">Transit peptide</keyword>
<evidence type="ECO:0000313" key="4">
    <source>
        <dbReference type="Proteomes" id="UP001279734"/>
    </source>
</evidence>
<dbReference type="PROSITE" id="PS50969">
    <property type="entry name" value="FCP1"/>
    <property type="match status" value="1"/>
</dbReference>
<gene>
    <name evidence="3" type="ORF">Nepgr_007046</name>
</gene>
<dbReference type="InterPro" id="IPR036412">
    <property type="entry name" value="HAD-like_sf"/>
</dbReference>
<dbReference type="Proteomes" id="UP001279734">
    <property type="component" value="Unassembled WGS sequence"/>
</dbReference>
<keyword evidence="1" id="KW-0496">Mitochondrion</keyword>
<comment type="function">
    <text evidence="1">Essential component of the TIM23 complex, a complex that mediates the translocation of transit peptide-containing proteins across the mitochondrial inner membrane.</text>
</comment>
<dbReference type="SUPFAM" id="SSF56784">
    <property type="entry name" value="HAD-like"/>
    <property type="match status" value="1"/>
</dbReference>
<reference evidence="3" key="1">
    <citation type="submission" date="2023-05" db="EMBL/GenBank/DDBJ databases">
        <title>Nepenthes gracilis genome sequencing.</title>
        <authorList>
            <person name="Fukushima K."/>
        </authorList>
    </citation>
    <scope>NUCLEOTIDE SEQUENCE</scope>
    <source>
        <strain evidence="3">SING2019-196</strain>
    </source>
</reference>
<dbReference type="InterPro" id="IPR004274">
    <property type="entry name" value="FCP1_dom"/>
</dbReference>
<comment type="similarity">
    <text evidence="1">Belongs to the TIM50 family.</text>
</comment>
<organism evidence="3 4">
    <name type="scientific">Nepenthes gracilis</name>
    <name type="common">Slender pitcher plant</name>
    <dbReference type="NCBI Taxonomy" id="150966"/>
    <lineage>
        <taxon>Eukaryota</taxon>
        <taxon>Viridiplantae</taxon>
        <taxon>Streptophyta</taxon>
        <taxon>Embryophyta</taxon>
        <taxon>Tracheophyta</taxon>
        <taxon>Spermatophyta</taxon>
        <taxon>Magnoliopsida</taxon>
        <taxon>eudicotyledons</taxon>
        <taxon>Gunneridae</taxon>
        <taxon>Pentapetalae</taxon>
        <taxon>Caryophyllales</taxon>
        <taxon>Nepenthaceae</taxon>
        <taxon>Nepenthes</taxon>
    </lineage>
</organism>
<dbReference type="Pfam" id="PF03031">
    <property type="entry name" value="NIF"/>
    <property type="match status" value="1"/>
</dbReference>
<dbReference type="PANTHER" id="PTHR12210">
    <property type="entry name" value="DULLARD PROTEIN PHOSPHATASE"/>
    <property type="match status" value="1"/>
</dbReference>
<protein>
    <recommendedName>
        <fullName evidence="1">Mitochondrial import inner membrane translocase subunit TIM50</fullName>
    </recommendedName>
</protein>
<evidence type="ECO:0000256" key="1">
    <source>
        <dbReference type="RuleBase" id="RU365079"/>
    </source>
</evidence>
<dbReference type="GO" id="GO:0005744">
    <property type="term" value="C:TIM23 mitochondrial import inner membrane translocase complex"/>
    <property type="evidence" value="ECO:0007669"/>
    <property type="project" value="UniProtKB-UniRule"/>
</dbReference>
<sequence>MTDAYVTKRPGVDEFLEFLSLKIEIVVFTAGLKEYASLVLDAQDRKRGISHRMYRDSRWEMDGNYVKDLSEMGRDSRRVMVVDDKPSLYVFQPENVIPVRPFVDDLGDRVLWLSIEFFDDVVGFEGTRDAVNLFASSRRYLFIYFQNYKLD</sequence>
<keyword evidence="1" id="KW-0813">Transport</keyword>
<dbReference type="CDD" id="cd07521">
    <property type="entry name" value="HAD_FCP1-like"/>
    <property type="match status" value="1"/>
</dbReference>
<evidence type="ECO:0000259" key="2">
    <source>
        <dbReference type="PROSITE" id="PS50969"/>
    </source>
</evidence>
<dbReference type="InterPro" id="IPR050365">
    <property type="entry name" value="TIM50"/>
</dbReference>